<dbReference type="PANTHER" id="PTHR12815:SF47">
    <property type="entry name" value="TRANSLOCATION AND ASSEMBLY MODULE SUBUNIT TAMA"/>
    <property type="match status" value="1"/>
</dbReference>
<dbReference type="Proteomes" id="UP001139521">
    <property type="component" value="Unassembled WGS sequence"/>
</dbReference>
<dbReference type="InterPro" id="IPR000184">
    <property type="entry name" value="Bac_surfAg_D15"/>
</dbReference>
<name>A0A9X2CJ35_9FLAO</name>
<feature type="chain" id="PRO_5040993260" evidence="6">
    <location>
        <begin position="22"/>
        <end position="771"/>
    </location>
</feature>
<accession>A0A9X2CJ35</accession>
<evidence type="ECO:0000256" key="5">
    <source>
        <dbReference type="ARBA" id="ARBA00023237"/>
    </source>
</evidence>
<evidence type="ECO:0000256" key="4">
    <source>
        <dbReference type="ARBA" id="ARBA00023136"/>
    </source>
</evidence>
<dbReference type="RefSeq" id="WP_249600350.1">
    <property type="nucleotide sequence ID" value="NZ_JAKHSK010000003.1"/>
</dbReference>
<keyword evidence="2" id="KW-0812">Transmembrane</keyword>
<reference evidence="8" key="1">
    <citation type="submission" date="2022-01" db="EMBL/GenBank/DDBJ databases">
        <title>Genome sequencing of Zunongwangia sp. M21534 genome.</title>
        <authorList>
            <person name="Chen Y."/>
            <person name="Dong C."/>
            <person name="Shao Z."/>
        </authorList>
    </citation>
    <scope>NUCLEOTIDE SEQUENCE</scope>
    <source>
        <strain evidence="8">MCCC M21534</strain>
    </source>
</reference>
<evidence type="ECO:0000313" key="9">
    <source>
        <dbReference type="Proteomes" id="UP001139521"/>
    </source>
</evidence>
<comment type="caution">
    <text evidence="8">The sequence shown here is derived from an EMBL/GenBank/DDBJ whole genome shotgun (WGS) entry which is preliminary data.</text>
</comment>
<dbReference type="PANTHER" id="PTHR12815">
    <property type="entry name" value="SORTING AND ASSEMBLY MACHINERY SAMM50 PROTEIN FAMILY MEMBER"/>
    <property type="match status" value="1"/>
</dbReference>
<keyword evidence="4" id="KW-0472">Membrane</keyword>
<evidence type="ECO:0000256" key="2">
    <source>
        <dbReference type="ARBA" id="ARBA00022692"/>
    </source>
</evidence>
<proteinExistence type="predicted"/>
<keyword evidence="3 6" id="KW-0732">Signal</keyword>
<dbReference type="AlphaFoldDB" id="A0A9X2CJ35"/>
<dbReference type="Gene3D" id="2.40.160.50">
    <property type="entry name" value="membrane protein fhac: a member of the omp85/tpsb transporter family"/>
    <property type="match status" value="1"/>
</dbReference>
<evidence type="ECO:0000256" key="6">
    <source>
        <dbReference type="SAM" id="SignalP"/>
    </source>
</evidence>
<evidence type="ECO:0000256" key="1">
    <source>
        <dbReference type="ARBA" id="ARBA00004370"/>
    </source>
</evidence>
<organism evidence="8 9">
    <name type="scientific">Zunongwangia pacifica</name>
    <dbReference type="NCBI Taxonomy" id="2911062"/>
    <lineage>
        <taxon>Bacteria</taxon>
        <taxon>Pseudomonadati</taxon>
        <taxon>Bacteroidota</taxon>
        <taxon>Flavobacteriia</taxon>
        <taxon>Flavobacteriales</taxon>
        <taxon>Flavobacteriaceae</taxon>
        <taxon>Zunongwangia</taxon>
    </lineage>
</organism>
<dbReference type="Pfam" id="PF01103">
    <property type="entry name" value="Omp85"/>
    <property type="match status" value="1"/>
</dbReference>
<evidence type="ECO:0000313" key="8">
    <source>
        <dbReference type="EMBL" id="MCL6217366.1"/>
    </source>
</evidence>
<dbReference type="InterPro" id="IPR039910">
    <property type="entry name" value="D15-like"/>
</dbReference>
<sequence>MKIRKYSIIFLSALGLMNACSVDKYIPEDEYLYRGADITLIPDTTSIEDLDKVKLELQNVLVPKPNTKFLGGYPGLYFYYKAQREKPGFINKFLNKKIGEEPVYLSDVEVGNTEDLIINRLENRGFFYSRVSADVNTNDKKKTATAAYDVGVTTPYKMETYQLVEDSLPIYNDMKPMVAESQFFKDMRFDLTNMKKERERLDKALKEEGYYNFNSGFLLFQADTNQYDNKRFDLYLKVKKDVPEKALIPYKISKVNIYPNSAIERDSLEKGKVRFNNKTFVQDQDSVFFLPKRLDPFVLIEEGDYYSPDNSRSTSRRLGSIGAYKFINIDYQEIDTLANDSIGALEANIYLSPLNKRAIRAELQGVTKSNNFAGPSLAVSLTNRNLFKGGEILNIQARVGYEVQVASGNNTGLNSIQLGLGSDLIFPRLLFPWQFNEDFFEYDIPKTKISLNADYLRRSQLFALGSASATFGYIWNANRYVTHTFDPVAVTYVDLINTTTEFNEVLKQNPYLQSSFDQQFIAGSLYSFTYNGMVDQNDTHQFFVNSTLDIAGNLLDLISGHSEEDPQTVFNLEYAQYAKADVDFRYHLNFGGGKKVATRLFAGYGMPYGNSDIMPFTKQYFSGGPYSVRAFRIRQLGPGVYNPEANTNQNTDEENVINTDYFDRAGNIRLEANIEYRFPLFPPYVNGAVFADAGNVWTSKNEDSLPGGQFSSNFLNELGIGTGVGVRVDIQGFVIRFDLAAPMHDPSLPEGERWTYDFGSPIFNFAIGYPF</sequence>
<evidence type="ECO:0000259" key="7">
    <source>
        <dbReference type="Pfam" id="PF01103"/>
    </source>
</evidence>
<gene>
    <name evidence="8" type="ORF">L1967_03575</name>
</gene>
<feature type="domain" description="Bacterial surface antigen (D15)" evidence="7">
    <location>
        <begin position="570"/>
        <end position="768"/>
    </location>
</feature>
<keyword evidence="5" id="KW-0998">Cell outer membrane</keyword>
<protein>
    <submittedName>
        <fullName evidence="8">Outer membrane protein assembly factor</fullName>
    </submittedName>
</protein>
<feature type="signal peptide" evidence="6">
    <location>
        <begin position="1"/>
        <end position="21"/>
    </location>
</feature>
<evidence type="ECO:0000256" key="3">
    <source>
        <dbReference type="ARBA" id="ARBA00022729"/>
    </source>
</evidence>
<keyword evidence="9" id="KW-1185">Reference proteome</keyword>
<dbReference type="EMBL" id="JAKHSK010000003">
    <property type="protein sequence ID" value="MCL6217366.1"/>
    <property type="molecule type" value="Genomic_DNA"/>
</dbReference>
<dbReference type="GO" id="GO:0019867">
    <property type="term" value="C:outer membrane"/>
    <property type="evidence" value="ECO:0007669"/>
    <property type="project" value="InterPro"/>
</dbReference>
<comment type="subcellular location">
    <subcellularLocation>
        <location evidence="1">Membrane</location>
    </subcellularLocation>
</comment>